<feature type="coiled-coil region" evidence="1">
    <location>
        <begin position="197"/>
        <end position="260"/>
    </location>
</feature>
<dbReference type="Proteomes" id="UP001107558">
    <property type="component" value="Chromosome 1"/>
</dbReference>
<dbReference type="OrthoDB" id="2441647at2759"/>
<feature type="coiled-coil region" evidence="1">
    <location>
        <begin position="1111"/>
        <end position="1138"/>
    </location>
</feature>
<sequence>MTNLLIEFYKNLDECKQLREDLEKVKILLNNVSSDKNKEEIQNLQIQLGDLKEKLSIKNDECESLQLKLNEITQSNEAQINLELEQLKSELENSVEQSSKKDHLITTLQDTIDVLTNERDRYESEVQNQMRLVSDLRTEFDQLCADVKVNNQRLNEKSTELDQLQHEFDMRLKTSTNEVEILKTLVAEQKQLLIDAYQEHELDINQKLKEIVDYENQVKQLTQELEALKKANAVNQESQVEDLKVEIKKLKDLWNESNREIETQKEALLHKQETIDTLNTQIIELYKSMEENANKVIEKEDEMQYLQEIVDSNREEIRKTHDKLTTADKTIDDLRTQLMNKVHEIELLQQKTIASPVAHDNKSDEKIKQLEAEIKALDTKNKEQHDKLKKYAANLKKKQAQCTELEEKLSASSSVDTIDSSVVNELKAKVVQYEEQLNLIKVENSKLNESIQKSSVNDEIEDLRWKIDEYESIVNDKSKEIDNLQNQLQQLTDKCDQMEESTFNLQLQIQKLENERDILKENLDRYAHEMSSIKQEKEELANKLLDSGDKAEEKKKMEKLKAAAVQLKHKLADKKKEVESLQAEIEILKSTPPPTNNSEEVESLKKQIKELDEMNEKILSETKVAYDNDIGLLRQKIEELDSTNRLLIEEKQRKVSLEGQLETFEMTNIELREKVARLEEAVASLDAEKNSLIREKLSLDKELEEKDELIGRKLRETEAENLQLNETIKALNEERNEFLQKMSTIQVQLSAEMERSSLQLSNYENDNSQLQQQIQNLQADIKKHQTSYEQALATKHAEIDEMEGQFSSQLQKVESEKKSIQESLEKANDQIVDYQDEIIRLRDNVHSLEQARSDLERELSWLNLQNENYTQDQLEIEQLRMQLMQNETELENLRSQNESLISNHDAEVLILRQQIADLEAMRSQVSQNQTDDQVMLQNENVKLKELLIEKESVIQQKAMQLQMATMFEAPVQAVNDPFSSLQAPPQQASTSVDHNELKSLQDRLKQANDEMEKLRESQMMTNMELDMQSGKIQELMNENRKLQEKANEMQSMMDNLIRTNVDLEAVTERQKNDIEMKDREINEIKNEMCALRDHHNQSTQSTDDDKLHPELHSLQNELIEKNRAIENLQSILQKYESQPVSRMTQQPTAVITPQPFSTSMFFNDPQPSTSSLFDDPFNLAPSTPQPVVEDVIMPKKAYVYNEQKNSSTEVQTDERWLIEHQENFNTILQLQNQLQSMEQRIMEQYMELETQRQRIVELEANQKQQQEVVPQVEPECVAKKAYLCYDNSQTVETQTDFDLFSEYQARISQLEAQLNSMQQSLQPVIEVVETPKVQTQQLASTASFFDSPVDALEIEDTWGGWGSENASAIQEFVPPQQTSLLSPRSDLEVRLQEQRDIVERLEKEKNALNEELLNLRENSKKMMKKLKEYQQKIKDMEANKRRSSSFDNEMDLVIQEELKSQIQKLENRLKEINSEREKEQHEREALNKKIEVLSNANDRMIEMKERQDSQIDMYQLKIKDLNQKLQNLEEWGSEEKKETVHNVSSATAVNNDELNKKIKELSDQLKDLAVDNEELQALLDEEKSNNKILEEKLSKINSEQSFNEASKDDEIQRLSQQLSFSHAQCEALNHQITSKNHEIQELVSKIDQLSQDSVNIRGFLDDLRSQVQQKTDENQALNDRLQKLEVNKDELSHERQLYNQSIEQQYQQQIQDFELRLQSLHGEMEYKTAEVSILTEKNQELMKDISQIKSELNSKENEILSLQAKVNDVAVSLPSSNSDLNAKLTQLEKINDELLKEKSLMEHELQVLNDQVLASLEFEDRMKNTVLELDAKNMEIQMLKTTIENIQSQPQVQQSADYSDEIEKLKSEKEDLERKMQSQIDILNAQWSQMVEQRGNEVANSWKQHLEMRESEFAEIEANLRASLQQQSQENVNEDKSTENNDTILKMKSIMESQEVEIVSLKEQLAIRSAEYASLSARVDPYHQMSSSMSVSPIPSVDTDKVPRSELDLALYMLHQRDMRLEEITMELVRLLEERDTLQLRLSNAIRQIEEFKKKFNIETAESSDQSTPEKQPSKIEDEQLKAKLSELNTIKHLRDKDIADEREKRFAEHMSLFQRDIANIPSEAAARIVSSGSDQNQSPSNVLMNWILGNKSGTS</sequence>
<name>A0A9J6CNA0_POLVA</name>
<reference evidence="2" key="1">
    <citation type="submission" date="2021-03" db="EMBL/GenBank/DDBJ databases">
        <title>Chromosome level genome of the anhydrobiotic midge Polypedilum vanderplanki.</title>
        <authorList>
            <person name="Yoshida Y."/>
            <person name="Kikawada T."/>
            <person name="Gusev O."/>
        </authorList>
    </citation>
    <scope>NUCLEOTIDE SEQUENCE</scope>
    <source>
        <strain evidence="2">NIAS01</strain>
        <tissue evidence="2">Whole body or cell culture</tissue>
    </source>
</reference>
<dbReference type="PANTHER" id="PTHR23159">
    <property type="entry name" value="CENTROSOMAL PROTEIN 2"/>
    <property type="match status" value="1"/>
</dbReference>
<keyword evidence="1" id="KW-0175">Coiled coil</keyword>
<feature type="coiled-coil region" evidence="1">
    <location>
        <begin position="1220"/>
        <end position="1268"/>
    </location>
</feature>
<evidence type="ECO:0000313" key="3">
    <source>
        <dbReference type="Proteomes" id="UP001107558"/>
    </source>
</evidence>
<evidence type="ECO:0000313" key="2">
    <source>
        <dbReference type="EMBL" id="KAG5683099.1"/>
    </source>
</evidence>
<protein>
    <submittedName>
        <fullName evidence="2">Uncharacterized protein</fullName>
    </submittedName>
</protein>
<feature type="coiled-coil region" evidence="1">
    <location>
        <begin position="1384"/>
        <end position="1599"/>
    </location>
</feature>
<feature type="coiled-coil region" evidence="1">
    <location>
        <begin position="331"/>
        <end position="956"/>
    </location>
</feature>
<gene>
    <name evidence="2" type="ORF">PVAND_012402</name>
</gene>
<feature type="coiled-coil region" evidence="1">
    <location>
        <begin position="2021"/>
        <end position="2055"/>
    </location>
</feature>
<comment type="caution">
    <text evidence="2">The sequence shown here is derived from an EMBL/GenBank/DDBJ whole genome shotgun (WGS) entry which is preliminary data.</text>
</comment>
<accession>A0A9J6CNA0</accession>
<evidence type="ECO:0000256" key="1">
    <source>
        <dbReference type="SAM" id="Coils"/>
    </source>
</evidence>
<dbReference type="Gene3D" id="1.10.287.1490">
    <property type="match status" value="1"/>
</dbReference>
<feature type="coiled-coil region" evidence="1">
    <location>
        <begin position="15"/>
        <end position="167"/>
    </location>
</feature>
<feature type="coiled-coil region" evidence="1">
    <location>
        <begin position="1625"/>
        <end position="1882"/>
    </location>
</feature>
<feature type="coiled-coil region" evidence="1">
    <location>
        <begin position="994"/>
        <end position="1087"/>
    </location>
</feature>
<organism evidence="2 3">
    <name type="scientific">Polypedilum vanderplanki</name>
    <name type="common">Sleeping chironomid midge</name>
    <dbReference type="NCBI Taxonomy" id="319348"/>
    <lineage>
        <taxon>Eukaryota</taxon>
        <taxon>Metazoa</taxon>
        <taxon>Ecdysozoa</taxon>
        <taxon>Arthropoda</taxon>
        <taxon>Hexapoda</taxon>
        <taxon>Insecta</taxon>
        <taxon>Pterygota</taxon>
        <taxon>Neoptera</taxon>
        <taxon>Endopterygota</taxon>
        <taxon>Diptera</taxon>
        <taxon>Nematocera</taxon>
        <taxon>Chironomoidea</taxon>
        <taxon>Chironomidae</taxon>
        <taxon>Chironominae</taxon>
        <taxon>Polypedilum</taxon>
        <taxon>Polypedilum</taxon>
    </lineage>
</organism>
<dbReference type="PANTHER" id="PTHR23159:SF31">
    <property type="entry name" value="CENTROSOME-ASSOCIATED PROTEIN CEP250 ISOFORM X1"/>
    <property type="match status" value="1"/>
</dbReference>
<proteinExistence type="predicted"/>
<keyword evidence="3" id="KW-1185">Reference proteome</keyword>
<dbReference type="EMBL" id="JADBJN010000001">
    <property type="protein sequence ID" value="KAG5683099.1"/>
    <property type="molecule type" value="Genomic_DNA"/>
</dbReference>